<dbReference type="InterPro" id="IPR008969">
    <property type="entry name" value="CarboxyPept-like_regulatory"/>
</dbReference>
<feature type="signal peptide" evidence="1">
    <location>
        <begin position="1"/>
        <end position="19"/>
    </location>
</feature>
<evidence type="ECO:0000256" key="1">
    <source>
        <dbReference type="SAM" id="SignalP"/>
    </source>
</evidence>
<dbReference type="PANTHER" id="PTHR10579">
    <property type="entry name" value="CALCIUM-ACTIVATED CHLORIDE CHANNEL REGULATOR"/>
    <property type="match status" value="1"/>
</dbReference>
<dbReference type="PANTHER" id="PTHR10579:SF43">
    <property type="entry name" value="ZINC FINGER (C3HC4-TYPE RING FINGER) FAMILY PROTEIN"/>
    <property type="match status" value="1"/>
</dbReference>
<dbReference type="EMBL" id="CP107006">
    <property type="protein sequence ID" value="UYQ93569.1"/>
    <property type="molecule type" value="Genomic_DNA"/>
</dbReference>
<dbReference type="Gene3D" id="3.40.50.410">
    <property type="entry name" value="von Willebrand factor, type A domain"/>
    <property type="match status" value="1"/>
</dbReference>
<dbReference type="InterPro" id="IPR002035">
    <property type="entry name" value="VWF_A"/>
</dbReference>
<dbReference type="Proteomes" id="UP001162741">
    <property type="component" value="Chromosome"/>
</dbReference>
<protein>
    <submittedName>
        <fullName evidence="3">VWA domain-containing protein</fullName>
    </submittedName>
</protein>
<dbReference type="RefSeq" id="WP_264281622.1">
    <property type="nucleotide sequence ID" value="NZ_CP107006.1"/>
</dbReference>
<dbReference type="InterPro" id="IPR051266">
    <property type="entry name" value="CLCR"/>
</dbReference>
<accession>A0ABY6J5J9</accession>
<proteinExistence type="predicted"/>
<evidence type="ECO:0000313" key="3">
    <source>
        <dbReference type="EMBL" id="UYQ93569.1"/>
    </source>
</evidence>
<reference evidence="3" key="1">
    <citation type="submission" date="2022-10" db="EMBL/GenBank/DDBJ databases">
        <title>Chitinophaga sp. nov., isolated from soil.</title>
        <authorList>
            <person name="Jeon C.O."/>
        </authorList>
    </citation>
    <scope>NUCLEOTIDE SEQUENCE</scope>
    <source>
        <strain evidence="3">R8</strain>
    </source>
</reference>
<dbReference type="Pfam" id="PF12450">
    <property type="entry name" value="vWF_A"/>
    <property type="match status" value="1"/>
</dbReference>
<dbReference type="InterPro" id="IPR021908">
    <property type="entry name" value="YfbK_C"/>
</dbReference>
<feature type="domain" description="VWFA" evidence="2">
    <location>
        <begin position="241"/>
        <end position="419"/>
    </location>
</feature>
<sequence>MRKLLFSLFVLLGSLQLDAQQINWVSGAVQDSTTHSPIADVVVSVMKDTGSTVSNRFGLFRIAVRKTNTILLFQHPKYLPKQIKVDQPAQLVIELAPRPKSADPIGLAKAKARFARNSNPNYGNVAMGVSSFFDETYGQLYENKFMEVKKEASSTFAIDVDRAAYSNMRRFIRNKERIPADAVRIEELVNYFPYSYACPGNDSIFGIYSSYAECPWQKKHNLLQIAIRAQKGDIDSLPRSNLVFLIDVSGSMADKNKLPLLQAAFRVLTANLRDSDKVAIVAYAGTPGVILASTPGSDKGKILAAIDNLSAGGATAGEAAIKMAYQIAEDNFIRGGNNRVILATDGDFNVGQTSDLDMEELISKKSESGVLLTCLGFGMKNYKDSKLETLASKGNGNFAYIDDLEEGTKVFAREFGGTLFTVARDVRAQVCFNPARVKSYRLLGYENKSLKDGEEDTIKVVGGIVGTGHCVVAMYEIEPMTQNNNAADSLLAHVKLCYRTPEDTTERHLQQIVSTPRMTFVNASEDFRFASSVALFGMLVRKSKFKGDGDVQMVLDIGKKSLGKDEGEYRSEFLKLVKTVWKKTDWLKDPPEQ</sequence>
<dbReference type="PROSITE" id="PS50234">
    <property type="entry name" value="VWFA"/>
    <property type="match status" value="1"/>
</dbReference>
<dbReference type="CDD" id="cd01465">
    <property type="entry name" value="vWA_subgroup"/>
    <property type="match status" value="1"/>
</dbReference>
<feature type="chain" id="PRO_5045425981" evidence="1">
    <location>
        <begin position="20"/>
        <end position="593"/>
    </location>
</feature>
<evidence type="ECO:0000259" key="2">
    <source>
        <dbReference type="PROSITE" id="PS50234"/>
    </source>
</evidence>
<dbReference type="InterPro" id="IPR022156">
    <property type="entry name" value="Uncharacterised_YfbK_N"/>
</dbReference>
<dbReference type="Pfam" id="PF00092">
    <property type="entry name" value="VWA"/>
    <property type="match status" value="1"/>
</dbReference>
<name>A0ABY6J5J9_9BACT</name>
<dbReference type="SUPFAM" id="SSF53300">
    <property type="entry name" value="vWA-like"/>
    <property type="match status" value="1"/>
</dbReference>
<gene>
    <name evidence="3" type="ORF">MKQ68_00445</name>
</gene>
<evidence type="ECO:0000313" key="4">
    <source>
        <dbReference type="Proteomes" id="UP001162741"/>
    </source>
</evidence>
<keyword evidence="1" id="KW-0732">Signal</keyword>
<dbReference type="InterPro" id="IPR036465">
    <property type="entry name" value="vWFA_dom_sf"/>
</dbReference>
<dbReference type="Pfam" id="PF12034">
    <property type="entry name" value="YfbK_C"/>
    <property type="match status" value="1"/>
</dbReference>
<dbReference type="Gene3D" id="2.60.40.1120">
    <property type="entry name" value="Carboxypeptidase-like, regulatory domain"/>
    <property type="match status" value="1"/>
</dbReference>
<keyword evidence="4" id="KW-1185">Reference proteome</keyword>
<dbReference type="SMART" id="SM00327">
    <property type="entry name" value="VWA"/>
    <property type="match status" value="1"/>
</dbReference>
<organism evidence="3 4">
    <name type="scientific">Chitinophaga horti</name>
    <dbReference type="NCBI Taxonomy" id="2920382"/>
    <lineage>
        <taxon>Bacteria</taxon>
        <taxon>Pseudomonadati</taxon>
        <taxon>Bacteroidota</taxon>
        <taxon>Chitinophagia</taxon>
        <taxon>Chitinophagales</taxon>
        <taxon>Chitinophagaceae</taxon>
        <taxon>Chitinophaga</taxon>
    </lineage>
</organism>
<dbReference type="SUPFAM" id="SSF49464">
    <property type="entry name" value="Carboxypeptidase regulatory domain-like"/>
    <property type="match status" value="1"/>
</dbReference>